<comment type="caution">
    <text evidence="1">The sequence shown here is derived from an EMBL/GenBank/DDBJ whole genome shotgun (WGS) entry which is preliminary data.</text>
</comment>
<keyword evidence="2" id="KW-1185">Reference proteome</keyword>
<evidence type="ECO:0008006" key="3">
    <source>
        <dbReference type="Google" id="ProtNLM"/>
    </source>
</evidence>
<dbReference type="RefSeq" id="WP_212522290.1">
    <property type="nucleotide sequence ID" value="NZ_JAGSOH010000192.1"/>
</dbReference>
<evidence type="ECO:0000313" key="2">
    <source>
        <dbReference type="Proteomes" id="UP000676325"/>
    </source>
</evidence>
<reference evidence="1" key="1">
    <citation type="submission" date="2021-04" db="EMBL/GenBank/DDBJ databases">
        <title>Genome based classification of Actinospica acidithermotolerans sp. nov., an actinobacterium isolated from an Indonesian hot spring.</title>
        <authorList>
            <person name="Kusuma A.B."/>
            <person name="Putra K.E."/>
            <person name="Nafisah S."/>
            <person name="Loh J."/>
            <person name="Nouioui I."/>
            <person name="Goodfellow M."/>
        </authorList>
    </citation>
    <scope>NUCLEOTIDE SEQUENCE</scope>
    <source>
        <strain evidence="1">MGRD01-02</strain>
    </source>
</reference>
<name>A0A941EI76_9ACTN</name>
<dbReference type="Proteomes" id="UP000676325">
    <property type="component" value="Unassembled WGS sequence"/>
</dbReference>
<protein>
    <recommendedName>
        <fullName evidence="3">DUF1508 domain-containing protein</fullName>
    </recommendedName>
</protein>
<evidence type="ECO:0000313" key="1">
    <source>
        <dbReference type="EMBL" id="MBR7831175.1"/>
    </source>
</evidence>
<accession>A0A941EI76</accession>
<dbReference type="EMBL" id="JAGSOH010000192">
    <property type="protein sequence ID" value="MBR7831175.1"/>
    <property type="molecule type" value="Genomic_DNA"/>
</dbReference>
<gene>
    <name evidence="1" type="ORF">KDK95_33020</name>
</gene>
<dbReference type="AlphaFoldDB" id="A0A941EI76"/>
<proteinExistence type="predicted"/>
<sequence length="56" mass="6560">MERAPDSRRWEVWRQDDNGNRYLVSTHTDKAAAELRLAELESGVVHKQSYWITEGT</sequence>
<organism evidence="1 2">
    <name type="scientific">Actinospica acidithermotolerans</name>
    <dbReference type="NCBI Taxonomy" id="2828514"/>
    <lineage>
        <taxon>Bacteria</taxon>
        <taxon>Bacillati</taxon>
        <taxon>Actinomycetota</taxon>
        <taxon>Actinomycetes</taxon>
        <taxon>Catenulisporales</taxon>
        <taxon>Actinospicaceae</taxon>
        <taxon>Actinospica</taxon>
    </lineage>
</organism>